<feature type="transmembrane region" description="Helical" evidence="1">
    <location>
        <begin position="65"/>
        <end position="88"/>
    </location>
</feature>
<keyword evidence="1" id="KW-1133">Transmembrane helix</keyword>
<feature type="transmembrane region" description="Helical" evidence="1">
    <location>
        <begin position="6"/>
        <end position="21"/>
    </location>
</feature>
<reference evidence="2 3" key="1">
    <citation type="submission" date="2023-04" db="EMBL/GenBank/DDBJ databases">
        <title>Draft genome sequence of acteroides sedimenti strain YN3PY1.</title>
        <authorList>
            <person name="Yoshida N."/>
        </authorList>
    </citation>
    <scope>NUCLEOTIDE SEQUENCE [LARGE SCALE GENOMIC DNA]</scope>
    <source>
        <strain evidence="2 3">YN3PY1</strain>
    </source>
</reference>
<organism evidence="2 3">
    <name type="scientific">Bacteroides sedimenti</name>
    <dbReference type="NCBI Taxonomy" id="2136147"/>
    <lineage>
        <taxon>Bacteria</taxon>
        <taxon>Pseudomonadati</taxon>
        <taxon>Bacteroidota</taxon>
        <taxon>Bacteroidia</taxon>
        <taxon>Bacteroidales</taxon>
        <taxon>Bacteroidaceae</taxon>
        <taxon>Bacteroides</taxon>
    </lineage>
</organism>
<keyword evidence="3" id="KW-1185">Reference proteome</keyword>
<evidence type="ECO:0000313" key="2">
    <source>
        <dbReference type="EMBL" id="BEG99465.1"/>
    </source>
</evidence>
<keyword evidence="1" id="KW-0472">Membrane</keyword>
<evidence type="ECO:0000256" key="1">
    <source>
        <dbReference type="SAM" id="Phobius"/>
    </source>
</evidence>
<dbReference type="EMBL" id="AP028055">
    <property type="protein sequence ID" value="BEG99465.1"/>
    <property type="molecule type" value="Genomic_DNA"/>
</dbReference>
<proteinExistence type="predicted"/>
<feature type="transmembrane region" description="Helical" evidence="1">
    <location>
        <begin position="100"/>
        <end position="118"/>
    </location>
</feature>
<accession>A0ABM8IE61</accession>
<keyword evidence="1" id="KW-0812">Transmembrane</keyword>
<gene>
    <name evidence="2" type="ORF">BSYN_17300</name>
</gene>
<sequence>MNYLYSIGWILFGIIILYITCKDEKKIKEGFFSITYSIHINGYIGSIGSIIWGMKMLSKELEKFFIVKEIFGLTIPLICIVVGLILKMSKKEKYKSVREYWLLFVIMGTLIFLFLYFLA</sequence>
<feature type="transmembrane region" description="Helical" evidence="1">
    <location>
        <begin position="33"/>
        <end position="53"/>
    </location>
</feature>
<protein>
    <submittedName>
        <fullName evidence="2">Uncharacterized protein</fullName>
    </submittedName>
</protein>
<dbReference type="RefSeq" id="WP_353330026.1">
    <property type="nucleotide sequence ID" value="NZ_AP028055.1"/>
</dbReference>
<name>A0ABM8IE61_9BACE</name>
<evidence type="ECO:0000313" key="3">
    <source>
        <dbReference type="Proteomes" id="UP001496674"/>
    </source>
</evidence>
<dbReference type="Proteomes" id="UP001496674">
    <property type="component" value="Chromosome"/>
</dbReference>